<comment type="caution">
    <text evidence="2">The sequence shown here is derived from an EMBL/GenBank/DDBJ whole genome shotgun (WGS) entry which is preliminary data.</text>
</comment>
<dbReference type="Proteomes" id="UP001165121">
    <property type="component" value="Unassembled WGS sequence"/>
</dbReference>
<organism evidence="2 3">
    <name type="scientific">Phytophthora fragariaefolia</name>
    <dbReference type="NCBI Taxonomy" id="1490495"/>
    <lineage>
        <taxon>Eukaryota</taxon>
        <taxon>Sar</taxon>
        <taxon>Stramenopiles</taxon>
        <taxon>Oomycota</taxon>
        <taxon>Peronosporomycetes</taxon>
        <taxon>Peronosporales</taxon>
        <taxon>Peronosporaceae</taxon>
        <taxon>Phytophthora</taxon>
    </lineage>
</organism>
<evidence type="ECO:0000256" key="1">
    <source>
        <dbReference type="SAM" id="MobiDB-lite"/>
    </source>
</evidence>
<sequence>MQQGEPQTSEAEERNVWKDKMTEVQSTQYAKRRSYWHRSNPEHVKRLKQMMTTWIVEERCKQEEPRLRLVTFVTKAKVNESEDTTEGGSKPTSYLKAVAAG</sequence>
<dbReference type="AlphaFoldDB" id="A0A9W7D1Y0"/>
<accession>A0A9W7D1Y0</accession>
<dbReference type="EMBL" id="BSXT01003140">
    <property type="protein sequence ID" value="GMF52767.1"/>
    <property type="molecule type" value="Genomic_DNA"/>
</dbReference>
<reference evidence="2" key="1">
    <citation type="submission" date="2023-04" db="EMBL/GenBank/DDBJ databases">
        <title>Phytophthora fragariaefolia NBRC 109709.</title>
        <authorList>
            <person name="Ichikawa N."/>
            <person name="Sato H."/>
            <person name="Tonouchi N."/>
        </authorList>
    </citation>
    <scope>NUCLEOTIDE SEQUENCE</scope>
    <source>
        <strain evidence="2">NBRC 109709</strain>
    </source>
</reference>
<name>A0A9W7D1Y0_9STRA</name>
<protein>
    <submittedName>
        <fullName evidence="2">Unnamed protein product</fullName>
    </submittedName>
</protein>
<gene>
    <name evidence="2" type="ORF">Pfra01_002166900</name>
</gene>
<keyword evidence="3" id="KW-1185">Reference proteome</keyword>
<proteinExistence type="predicted"/>
<evidence type="ECO:0000313" key="2">
    <source>
        <dbReference type="EMBL" id="GMF52767.1"/>
    </source>
</evidence>
<feature type="region of interest" description="Disordered" evidence="1">
    <location>
        <begin position="79"/>
        <end position="101"/>
    </location>
</feature>
<evidence type="ECO:0000313" key="3">
    <source>
        <dbReference type="Proteomes" id="UP001165121"/>
    </source>
</evidence>